<dbReference type="GO" id="GO:0042626">
    <property type="term" value="F:ATPase-coupled transmembrane transporter activity"/>
    <property type="evidence" value="ECO:0007669"/>
    <property type="project" value="TreeGrafter"/>
</dbReference>
<dbReference type="InterPro" id="IPR015856">
    <property type="entry name" value="ABC_transpr_CbiO/EcfA_su"/>
</dbReference>
<dbReference type="PROSITE" id="PS50893">
    <property type="entry name" value="ABC_TRANSPORTER_2"/>
    <property type="match status" value="1"/>
</dbReference>
<dbReference type="GO" id="GO:0005524">
    <property type="term" value="F:ATP binding"/>
    <property type="evidence" value="ECO:0007669"/>
    <property type="project" value="UniProtKB-KW"/>
</dbReference>
<dbReference type="SUPFAM" id="SSF52540">
    <property type="entry name" value="P-loop containing nucleoside triphosphate hydrolases"/>
    <property type="match status" value="1"/>
</dbReference>
<dbReference type="InterPro" id="IPR003439">
    <property type="entry name" value="ABC_transporter-like_ATP-bd"/>
</dbReference>
<evidence type="ECO:0000313" key="11">
    <source>
        <dbReference type="Proteomes" id="UP000292927"/>
    </source>
</evidence>
<evidence type="ECO:0000256" key="2">
    <source>
        <dbReference type="ARBA" id="ARBA00005417"/>
    </source>
</evidence>
<dbReference type="AlphaFoldDB" id="A0A4Q7PR21"/>
<dbReference type="Proteomes" id="UP000292927">
    <property type="component" value="Unassembled WGS sequence"/>
</dbReference>
<dbReference type="RefSeq" id="WP_130433853.1">
    <property type="nucleotide sequence ID" value="NZ_SGXF01000001.1"/>
</dbReference>
<name>A0A4Q7PR21_9FIRM</name>
<dbReference type="PANTHER" id="PTHR43553:SF27">
    <property type="entry name" value="ENERGY-COUPLING FACTOR TRANSPORTER ATP-BINDING PROTEIN ECFA2"/>
    <property type="match status" value="1"/>
</dbReference>
<feature type="domain" description="ABC transporter" evidence="9">
    <location>
        <begin position="3"/>
        <end position="244"/>
    </location>
</feature>
<evidence type="ECO:0000256" key="4">
    <source>
        <dbReference type="ARBA" id="ARBA00022475"/>
    </source>
</evidence>
<dbReference type="SMART" id="SM00382">
    <property type="entry name" value="AAA"/>
    <property type="match status" value="1"/>
</dbReference>
<comment type="subcellular location">
    <subcellularLocation>
        <location evidence="1">Cell membrane</location>
        <topology evidence="1">Peripheral membrane protein</topology>
    </subcellularLocation>
</comment>
<dbReference type="CDD" id="cd03225">
    <property type="entry name" value="ABC_cobalt_CbiO_domain1"/>
    <property type="match status" value="1"/>
</dbReference>
<dbReference type="InterPro" id="IPR050095">
    <property type="entry name" value="ECF_ABC_transporter_ATP-bd"/>
</dbReference>
<protein>
    <submittedName>
        <fullName evidence="10">Energy-coupling factor transport system ATP-binding protein</fullName>
    </submittedName>
</protein>
<dbReference type="EMBL" id="SGXF01000001">
    <property type="protein sequence ID" value="RZT03005.1"/>
    <property type="molecule type" value="Genomic_DNA"/>
</dbReference>
<accession>A0A4Q7PR21</accession>
<dbReference type="InterPro" id="IPR027417">
    <property type="entry name" value="P-loop_NTPase"/>
</dbReference>
<dbReference type="PROSITE" id="PS00211">
    <property type="entry name" value="ABC_TRANSPORTER_1"/>
    <property type="match status" value="1"/>
</dbReference>
<evidence type="ECO:0000256" key="5">
    <source>
        <dbReference type="ARBA" id="ARBA00022741"/>
    </source>
</evidence>
<dbReference type="Gene3D" id="3.40.50.300">
    <property type="entry name" value="P-loop containing nucleotide triphosphate hydrolases"/>
    <property type="match status" value="1"/>
</dbReference>
<comment type="caution">
    <text evidence="10">The sequence shown here is derived from an EMBL/GenBank/DDBJ whole genome shotgun (WGS) entry which is preliminary data.</text>
</comment>
<reference evidence="10 11" key="1">
    <citation type="submission" date="2019-02" db="EMBL/GenBank/DDBJ databases">
        <title>Genomic Encyclopedia of Type Strains, Phase IV (KMG-IV): sequencing the most valuable type-strain genomes for metagenomic binning, comparative biology and taxonomic classification.</title>
        <authorList>
            <person name="Goeker M."/>
        </authorList>
    </citation>
    <scope>NUCLEOTIDE SEQUENCE [LARGE SCALE GENOMIC DNA]</scope>
    <source>
        <strain evidence="10 11">DSM 29486</strain>
    </source>
</reference>
<evidence type="ECO:0000256" key="6">
    <source>
        <dbReference type="ARBA" id="ARBA00022840"/>
    </source>
</evidence>
<evidence type="ECO:0000256" key="3">
    <source>
        <dbReference type="ARBA" id="ARBA00022448"/>
    </source>
</evidence>
<dbReference type="PANTHER" id="PTHR43553">
    <property type="entry name" value="HEAVY METAL TRANSPORTER"/>
    <property type="match status" value="1"/>
</dbReference>
<keyword evidence="3" id="KW-0813">Transport</keyword>
<dbReference type="GO" id="GO:0016887">
    <property type="term" value="F:ATP hydrolysis activity"/>
    <property type="evidence" value="ECO:0007669"/>
    <property type="project" value="InterPro"/>
</dbReference>
<keyword evidence="6 10" id="KW-0067">ATP-binding</keyword>
<dbReference type="FunFam" id="3.40.50.300:FF:000224">
    <property type="entry name" value="Energy-coupling factor transporter ATP-binding protein EcfA"/>
    <property type="match status" value="1"/>
</dbReference>
<keyword evidence="4" id="KW-1003">Cell membrane</keyword>
<proteinExistence type="inferred from homology"/>
<gene>
    <name evidence="10" type="ORF">EV209_1138</name>
</gene>
<comment type="similarity">
    <text evidence="2">Belongs to the ABC transporter superfamily.</text>
</comment>
<dbReference type="InterPro" id="IPR017871">
    <property type="entry name" value="ABC_transporter-like_CS"/>
</dbReference>
<keyword evidence="8" id="KW-0472">Membrane</keyword>
<organism evidence="10 11">
    <name type="scientific">Cuneatibacter caecimuris</name>
    <dbReference type="NCBI Taxonomy" id="1796618"/>
    <lineage>
        <taxon>Bacteria</taxon>
        <taxon>Bacillati</taxon>
        <taxon>Bacillota</taxon>
        <taxon>Clostridia</taxon>
        <taxon>Lachnospirales</taxon>
        <taxon>Lachnospiraceae</taxon>
        <taxon>Cuneatibacter</taxon>
    </lineage>
</organism>
<keyword evidence="7" id="KW-1278">Translocase</keyword>
<dbReference type="GO" id="GO:0043190">
    <property type="term" value="C:ATP-binding cassette (ABC) transporter complex"/>
    <property type="evidence" value="ECO:0007669"/>
    <property type="project" value="TreeGrafter"/>
</dbReference>
<evidence type="ECO:0000256" key="8">
    <source>
        <dbReference type="ARBA" id="ARBA00023136"/>
    </source>
</evidence>
<keyword evidence="11" id="KW-1185">Reference proteome</keyword>
<dbReference type="OrthoDB" id="9784332at2"/>
<dbReference type="Pfam" id="PF00005">
    <property type="entry name" value="ABC_tran"/>
    <property type="match status" value="1"/>
</dbReference>
<evidence type="ECO:0000259" key="9">
    <source>
        <dbReference type="PROSITE" id="PS50893"/>
    </source>
</evidence>
<evidence type="ECO:0000256" key="1">
    <source>
        <dbReference type="ARBA" id="ARBA00004202"/>
    </source>
</evidence>
<evidence type="ECO:0000313" key="10">
    <source>
        <dbReference type="EMBL" id="RZT03005.1"/>
    </source>
</evidence>
<evidence type="ECO:0000256" key="7">
    <source>
        <dbReference type="ARBA" id="ARBA00022967"/>
    </source>
</evidence>
<sequence length="283" mass="31276">MPVELKHVTCTYSPGTSQEIRAVTDLSLKIQDGEFVAVMGRTGSGKSTLIQLVAGLLEPDSGQVLLDGLDIHARGYDRSALRRRVGIVFQYPEYQLFEITVEKDVAFGLKHSGLKPEEISLRVRLALERMGFSFEEIRKESPLCLSGGEKRRVAIAGILAAHPGILILDEPVAGLDPLARREFLQMIRQFQEEGMTVIMVSHNADAVAEYAGRVLVMAEGRLEMDGDTRTVMSDLQRLRSLHLDTSAAGQAAELLRQRGVEIPDQTVRYDELLGALTEMMVKS</sequence>
<keyword evidence="5" id="KW-0547">Nucleotide-binding</keyword>
<dbReference type="InterPro" id="IPR003593">
    <property type="entry name" value="AAA+_ATPase"/>
</dbReference>